<evidence type="ECO:0000256" key="2">
    <source>
        <dbReference type="ARBA" id="ARBA00022475"/>
    </source>
</evidence>
<comment type="subcellular location">
    <subcellularLocation>
        <location evidence="1">Cell membrane</location>
        <topology evidence="1">Multi-pass membrane protein</topology>
    </subcellularLocation>
</comment>
<accession>A0ABX1JP75</accession>
<organism evidence="9 10">
    <name type="scientific">Arthrobacter deserti</name>
    <dbReference type="NCBI Taxonomy" id="1742687"/>
    <lineage>
        <taxon>Bacteria</taxon>
        <taxon>Bacillati</taxon>
        <taxon>Actinomycetota</taxon>
        <taxon>Actinomycetes</taxon>
        <taxon>Micrococcales</taxon>
        <taxon>Micrococcaceae</taxon>
        <taxon>Arthrobacter</taxon>
    </lineage>
</organism>
<keyword evidence="3 7" id="KW-0812">Transmembrane</keyword>
<comment type="caution">
    <text evidence="9">The sequence shown here is derived from an EMBL/GenBank/DDBJ whole genome shotgun (WGS) entry which is preliminary data.</text>
</comment>
<keyword evidence="2" id="KW-1003">Cell membrane</keyword>
<name>A0ABX1JP75_9MICC</name>
<reference evidence="9 10" key="1">
    <citation type="submission" date="2020-04" db="EMBL/GenBank/DDBJ databases">
        <authorList>
            <person name="Liu S."/>
        </authorList>
    </citation>
    <scope>NUCLEOTIDE SEQUENCE [LARGE SCALE GENOMIC DNA]</scope>
    <source>
        <strain evidence="9 10">CGMCC 1.15091</strain>
    </source>
</reference>
<proteinExistence type="predicted"/>
<evidence type="ECO:0000259" key="8">
    <source>
        <dbReference type="Pfam" id="PF13396"/>
    </source>
</evidence>
<feature type="domain" description="Cardiolipin synthase N-terminal" evidence="8">
    <location>
        <begin position="16"/>
        <end position="59"/>
    </location>
</feature>
<keyword evidence="4 7" id="KW-1133">Transmembrane helix</keyword>
<evidence type="ECO:0000256" key="4">
    <source>
        <dbReference type="ARBA" id="ARBA00022989"/>
    </source>
</evidence>
<evidence type="ECO:0000256" key="5">
    <source>
        <dbReference type="ARBA" id="ARBA00023136"/>
    </source>
</evidence>
<feature type="compositionally biased region" description="Basic and acidic residues" evidence="6">
    <location>
        <begin position="88"/>
        <end position="113"/>
    </location>
</feature>
<gene>
    <name evidence="9" type="ORF">HER39_11210</name>
</gene>
<dbReference type="Proteomes" id="UP000523795">
    <property type="component" value="Unassembled WGS sequence"/>
</dbReference>
<evidence type="ECO:0000256" key="1">
    <source>
        <dbReference type="ARBA" id="ARBA00004651"/>
    </source>
</evidence>
<dbReference type="Pfam" id="PF13396">
    <property type="entry name" value="PLDc_N"/>
    <property type="match status" value="1"/>
</dbReference>
<protein>
    <submittedName>
        <fullName evidence="9">PLDc_N domain-containing protein</fullName>
    </submittedName>
</protein>
<evidence type="ECO:0000256" key="7">
    <source>
        <dbReference type="SAM" id="Phobius"/>
    </source>
</evidence>
<feature type="transmembrane region" description="Helical" evidence="7">
    <location>
        <begin position="38"/>
        <end position="57"/>
    </location>
</feature>
<sequence>MARLYILLVVLAVSVIVYALIECIRSAPYEVRSISKPGWILAILFVPLIGAVLWFFFGRPRPARPVPQGPRRGPMAPDEDIAFLRNLDAQRRSKQREEELTRREQELRDREESLGEEGQDNPDGSAR</sequence>
<keyword evidence="10" id="KW-1185">Reference proteome</keyword>
<feature type="region of interest" description="Disordered" evidence="6">
    <location>
        <begin position="86"/>
        <end position="127"/>
    </location>
</feature>
<evidence type="ECO:0000313" key="10">
    <source>
        <dbReference type="Proteomes" id="UP000523795"/>
    </source>
</evidence>
<evidence type="ECO:0000256" key="3">
    <source>
        <dbReference type="ARBA" id="ARBA00022692"/>
    </source>
</evidence>
<keyword evidence="5 7" id="KW-0472">Membrane</keyword>
<evidence type="ECO:0000256" key="6">
    <source>
        <dbReference type="SAM" id="MobiDB-lite"/>
    </source>
</evidence>
<dbReference type="EMBL" id="JAAZSR010000175">
    <property type="protein sequence ID" value="NKX51118.1"/>
    <property type="molecule type" value="Genomic_DNA"/>
</dbReference>
<evidence type="ECO:0000313" key="9">
    <source>
        <dbReference type="EMBL" id="NKX51118.1"/>
    </source>
</evidence>
<dbReference type="InterPro" id="IPR027379">
    <property type="entry name" value="CLS_N"/>
</dbReference>